<dbReference type="EMBL" id="KZ989715">
    <property type="protein sequence ID" value="RKP25526.1"/>
    <property type="molecule type" value="Genomic_DNA"/>
</dbReference>
<dbReference type="AlphaFoldDB" id="A0A4P9YSG0"/>
<feature type="chain" id="PRO_5036356818" evidence="1">
    <location>
        <begin position="22"/>
        <end position="120"/>
    </location>
</feature>
<proteinExistence type="predicted"/>
<organism evidence="2 4">
    <name type="scientific">Syncephalis pseudoplumigaleata</name>
    <dbReference type="NCBI Taxonomy" id="1712513"/>
    <lineage>
        <taxon>Eukaryota</taxon>
        <taxon>Fungi</taxon>
        <taxon>Fungi incertae sedis</taxon>
        <taxon>Zoopagomycota</taxon>
        <taxon>Zoopagomycotina</taxon>
        <taxon>Zoopagomycetes</taxon>
        <taxon>Zoopagales</taxon>
        <taxon>Piptocephalidaceae</taxon>
        <taxon>Syncephalis</taxon>
    </lineage>
</organism>
<gene>
    <name evidence="3" type="ORF">SYNPS1DRAFT_28741</name>
    <name evidence="2" type="ORF">SYNPS1DRAFT_31488</name>
</gene>
<dbReference type="EMBL" id="KZ991591">
    <property type="protein sequence ID" value="RKP22846.1"/>
    <property type="molecule type" value="Genomic_DNA"/>
</dbReference>
<dbReference type="Proteomes" id="UP000278143">
    <property type="component" value="Unassembled WGS sequence"/>
</dbReference>
<reference evidence="4" key="1">
    <citation type="journal article" date="2018" name="Nat. Microbiol.">
        <title>Leveraging single-cell genomics to expand the fungal tree of life.</title>
        <authorList>
            <person name="Ahrendt S.R."/>
            <person name="Quandt C.A."/>
            <person name="Ciobanu D."/>
            <person name="Clum A."/>
            <person name="Salamov A."/>
            <person name="Andreopoulos B."/>
            <person name="Cheng J.F."/>
            <person name="Woyke T."/>
            <person name="Pelin A."/>
            <person name="Henrissat B."/>
            <person name="Reynolds N.K."/>
            <person name="Benny G.L."/>
            <person name="Smith M.E."/>
            <person name="James T.Y."/>
            <person name="Grigoriev I.V."/>
        </authorList>
    </citation>
    <scope>NUCLEOTIDE SEQUENCE [LARGE SCALE GENOMIC DNA]</scope>
    <source>
        <strain evidence="4">Benny S71-1</strain>
    </source>
</reference>
<keyword evidence="4" id="KW-1185">Reference proteome</keyword>
<accession>A0A4P9YSG0</accession>
<name>A0A4P9YSG0_9FUNG</name>
<keyword evidence="1" id="KW-0732">Signal</keyword>
<feature type="signal peptide" evidence="1">
    <location>
        <begin position="1"/>
        <end position="21"/>
    </location>
</feature>
<evidence type="ECO:0000313" key="4">
    <source>
        <dbReference type="Proteomes" id="UP000278143"/>
    </source>
</evidence>
<protein>
    <submittedName>
        <fullName evidence="2">Uncharacterized protein</fullName>
    </submittedName>
</protein>
<reference evidence="2" key="2">
    <citation type="submission" date="2018-07" db="EMBL/GenBank/DDBJ databases">
        <title>Leveraging single-cell genomics to expand the Fungal Tree of Life.</title>
        <authorList>
            <consortium name="DOE Joint Genome Institute"/>
            <person name="Ahrendt S.R."/>
            <person name="Quandt C.A."/>
            <person name="Ciobanu D."/>
            <person name="Clum A."/>
            <person name="Salamov A."/>
            <person name="Andreopoulos B."/>
            <person name="Cheng J.-F."/>
            <person name="Woyke T."/>
            <person name="Pelin A."/>
            <person name="Henrissat B."/>
            <person name="Reynolds N."/>
            <person name="Benny G.L."/>
            <person name="Smith M.E."/>
            <person name="James T.Y."/>
            <person name="Grigoriev I.V."/>
        </authorList>
    </citation>
    <scope>NUCLEOTIDE SEQUENCE</scope>
    <source>
        <strain evidence="2">Benny S71-1</strain>
    </source>
</reference>
<evidence type="ECO:0000313" key="2">
    <source>
        <dbReference type="EMBL" id="RKP22846.1"/>
    </source>
</evidence>
<sequence>MQAFILAMAFAALLSITPISANPVLVRRDSSDLRPKRINIHCAWINSGCPDCPDGYRKQRMINSDEVCEPESDDSPLLLPCRFAGTGCPDCPDGWRNNEKVYQNWPVTYGLKYCYPDGNG</sequence>
<evidence type="ECO:0000313" key="3">
    <source>
        <dbReference type="EMBL" id="RKP25526.1"/>
    </source>
</evidence>
<evidence type="ECO:0000256" key="1">
    <source>
        <dbReference type="SAM" id="SignalP"/>
    </source>
</evidence>